<keyword evidence="6 7" id="KW-0131">Cell cycle</keyword>
<keyword evidence="1 7" id="KW-1003">Cell membrane</keyword>
<dbReference type="HOGENOM" id="CLU_134863_5_1_6"/>
<dbReference type="PANTHER" id="PTHR37485">
    <property type="entry name" value="CELL DIVISION PROTEIN FTSB"/>
    <property type="match status" value="1"/>
</dbReference>
<protein>
    <recommendedName>
        <fullName evidence="7">Cell division protein FtsB</fullName>
    </recommendedName>
</protein>
<dbReference type="HAMAP" id="MF_00599">
    <property type="entry name" value="FtsB"/>
    <property type="match status" value="1"/>
</dbReference>
<evidence type="ECO:0000313" key="9">
    <source>
        <dbReference type="Proteomes" id="UP000006764"/>
    </source>
</evidence>
<keyword evidence="2 7" id="KW-0132">Cell division</keyword>
<comment type="subcellular location">
    <subcellularLocation>
        <location evidence="7">Cell inner membrane</location>
        <topology evidence="7">Single-pass type II membrane protein</topology>
    </subcellularLocation>
    <text evidence="7">Localizes to the division septum.</text>
</comment>
<evidence type="ECO:0000256" key="3">
    <source>
        <dbReference type="ARBA" id="ARBA00022692"/>
    </source>
</evidence>
<reference evidence="8 9" key="1">
    <citation type="journal article" date="2012" name="J. Bacteriol.">
        <title>Genome sequence of an alkane-degrading bacterium, Alcanivorax pacificus type strain W11-5, isolated from deep sea sediment.</title>
        <authorList>
            <person name="Lai Q."/>
            <person name="Shao Z."/>
        </authorList>
    </citation>
    <scope>NUCLEOTIDE SEQUENCE [LARGE SCALE GENOMIC DNA]</scope>
    <source>
        <strain evidence="8 9">W11-5</strain>
    </source>
</reference>
<gene>
    <name evidence="7" type="primary">ftsB</name>
    <name evidence="8" type="ORF">S7S_11985</name>
</gene>
<keyword evidence="3 7" id="KW-0812">Transmembrane</keyword>
<evidence type="ECO:0000256" key="2">
    <source>
        <dbReference type="ARBA" id="ARBA00022618"/>
    </source>
</evidence>
<sequence length="101" mass="11314">MVKRPAGRTLLLAVLVLAILGLQARLWFGEGSLRHVASLRKQVAALQAENDTLADRNRLMSADVEDLKEGLDKIEEIARRDLGMIREGETFYLVLDRDAAR</sequence>
<dbReference type="KEGG" id="apac:S7S_11985"/>
<evidence type="ECO:0000256" key="5">
    <source>
        <dbReference type="ARBA" id="ARBA00023136"/>
    </source>
</evidence>
<evidence type="ECO:0000313" key="8">
    <source>
        <dbReference type="EMBL" id="AJD48809.1"/>
    </source>
</evidence>
<proteinExistence type="inferred from homology"/>
<comment type="subunit">
    <text evidence="7">Part of a complex composed of FtsB, FtsL and FtsQ.</text>
</comment>
<comment type="similarity">
    <text evidence="7">Belongs to the FtsB family.</text>
</comment>
<keyword evidence="9" id="KW-1185">Reference proteome</keyword>
<name>A0A0B4XKK1_9GAMM</name>
<dbReference type="PANTHER" id="PTHR37485:SF1">
    <property type="entry name" value="CELL DIVISION PROTEIN FTSB"/>
    <property type="match status" value="1"/>
</dbReference>
<evidence type="ECO:0000256" key="6">
    <source>
        <dbReference type="ARBA" id="ARBA00023306"/>
    </source>
</evidence>
<dbReference type="InterPro" id="IPR007060">
    <property type="entry name" value="FtsL/DivIC"/>
</dbReference>
<dbReference type="AlphaFoldDB" id="A0A0B4XKK1"/>
<keyword evidence="7" id="KW-0997">Cell inner membrane</keyword>
<dbReference type="Pfam" id="PF04977">
    <property type="entry name" value="DivIC"/>
    <property type="match status" value="1"/>
</dbReference>
<evidence type="ECO:0000256" key="4">
    <source>
        <dbReference type="ARBA" id="ARBA00022989"/>
    </source>
</evidence>
<dbReference type="STRING" id="391936.S7S_11985"/>
<dbReference type="EMBL" id="CP004387">
    <property type="protein sequence ID" value="AJD48809.1"/>
    <property type="molecule type" value="Genomic_DNA"/>
</dbReference>
<feature type="topological domain" description="Periplasmic" evidence="7">
    <location>
        <begin position="29"/>
        <end position="101"/>
    </location>
</feature>
<dbReference type="Proteomes" id="UP000006764">
    <property type="component" value="Chromosome"/>
</dbReference>
<feature type="topological domain" description="Cytoplasmic" evidence="7">
    <location>
        <begin position="1"/>
        <end position="10"/>
    </location>
</feature>
<dbReference type="GO" id="GO:0005886">
    <property type="term" value="C:plasma membrane"/>
    <property type="evidence" value="ECO:0007669"/>
    <property type="project" value="UniProtKB-SubCell"/>
</dbReference>
<organism evidence="8 9">
    <name type="scientific">Isoalcanivorax pacificus W11-5</name>
    <dbReference type="NCBI Taxonomy" id="391936"/>
    <lineage>
        <taxon>Bacteria</taxon>
        <taxon>Pseudomonadati</taxon>
        <taxon>Pseudomonadota</taxon>
        <taxon>Gammaproteobacteria</taxon>
        <taxon>Oceanospirillales</taxon>
        <taxon>Alcanivoracaceae</taxon>
        <taxon>Isoalcanivorax</taxon>
    </lineage>
</organism>
<keyword evidence="5 7" id="KW-0472">Membrane</keyword>
<dbReference type="InterPro" id="IPR023081">
    <property type="entry name" value="Cell_div_FtsB"/>
</dbReference>
<keyword evidence="4 7" id="KW-1133">Transmembrane helix</keyword>
<evidence type="ECO:0000256" key="7">
    <source>
        <dbReference type="HAMAP-Rule" id="MF_00599"/>
    </source>
</evidence>
<accession>A0A0B4XKK1</accession>
<dbReference type="GO" id="GO:0032153">
    <property type="term" value="C:cell division site"/>
    <property type="evidence" value="ECO:0007669"/>
    <property type="project" value="UniProtKB-UniRule"/>
</dbReference>
<evidence type="ECO:0000256" key="1">
    <source>
        <dbReference type="ARBA" id="ARBA00022475"/>
    </source>
</evidence>
<dbReference type="GO" id="GO:0043093">
    <property type="term" value="P:FtsZ-dependent cytokinesis"/>
    <property type="evidence" value="ECO:0007669"/>
    <property type="project" value="UniProtKB-UniRule"/>
</dbReference>
<dbReference type="GO" id="GO:0030428">
    <property type="term" value="C:cell septum"/>
    <property type="evidence" value="ECO:0007669"/>
    <property type="project" value="TreeGrafter"/>
</dbReference>
<comment type="function">
    <text evidence="7">Essential cell division protein. May link together the upstream cell division proteins, which are predominantly cytoplasmic, with the downstream cell division proteins, which are predominantly periplasmic.</text>
</comment>